<reference evidence="9" key="1">
    <citation type="journal article" date="2020" name="Nat. Commun.">
        <title>Genome assembly of wild tea tree DASZ reveals pedigree and selection history of tea varieties.</title>
        <authorList>
            <person name="Zhang W."/>
            <person name="Zhang Y."/>
            <person name="Qiu H."/>
            <person name="Guo Y."/>
            <person name="Wan H."/>
            <person name="Zhang X."/>
            <person name="Scossa F."/>
            <person name="Alseekh S."/>
            <person name="Zhang Q."/>
            <person name="Wang P."/>
            <person name="Xu L."/>
            <person name="Schmidt M.H."/>
            <person name="Jia X."/>
            <person name="Li D."/>
            <person name="Zhu A."/>
            <person name="Guo F."/>
            <person name="Chen W."/>
            <person name="Ni D."/>
            <person name="Usadel B."/>
            <person name="Fernie A.R."/>
            <person name="Wen W."/>
        </authorList>
    </citation>
    <scope>NUCLEOTIDE SEQUENCE [LARGE SCALE GENOMIC DNA]</scope>
    <source>
        <strain evidence="9">cv. G240</strain>
    </source>
</reference>
<evidence type="ECO:0000256" key="5">
    <source>
        <dbReference type="ARBA" id="ARBA00023242"/>
    </source>
</evidence>
<dbReference type="GO" id="GO:0005634">
    <property type="term" value="C:nucleus"/>
    <property type="evidence" value="ECO:0007669"/>
    <property type="project" value="UniProtKB-SubCell"/>
</dbReference>
<reference evidence="8 9" key="2">
    <citation type="submission" date="2020-07" db="EMBL/GenBank/DDBJ databases">
        <title>Genome assembly of wild tea tree DASZ reveals pedigree and selection history of tea varieties.</title>
        <authorList>
            <person name="Zhang W."/>
        </authorList>
    </citation>
    <scope>NUCLEOTIDE SEQUENCE [LARGE SCALE GENOMIC DNA]</scope>
    <source>
        <strain evidence="9">cv. G240</strain>
        <tissue evidence="8">Leaf</tissue>
    </source>
</reference>
<organism evidence="8 9">
    <name type="scientific">Camellia sinensis</name>
    <name type="common">Tea plant</name>
    <name type="synonym">Thea sinensis</name>
    <dbReference type="NCBI Taxonomy" id="4442"/>
    <lineage>
        <taxon>Eukaryota</taxon>
        <taxon>Viridiplantae</taxon>
        <taxon>Streptophyta</taxon>
        <taxon>Embryophyta</taxon>
        <taxon>Tracheophyta</taxon>
        <taxon>Spermatophyta</taxon>
        <taxon>Magnoliopsida</taxon>
        <taxon>eudicotyledons</taxon>
        <taxon>Gunneridae</taxon>
        <taxon>Pentapetalae</taxon>
        <taxon>asterids</taxon>
        <taxon>Ericales</taxon>
        <taxon>Theaceae</taxon>
        <taxon>Camellia</taxon>
    </lineage>
</organism>
<keyword evidence="4" id="KW-0804">Transcription</keyword>
<name>A0A7J7I6V4_CAMSI</name>
<evidence type="ECO:0000256" key="4">
    <source>
        <dbReference type="ARBA" id="ARBA00023163"/>
    </source>
</evidence>
<dbReference type="InterPro" id="IPR003340">
    <property type="entry name" value="B3_DNA-bd"/>
</dbReference>
<gene>
    <name evidence="8" type="ORF">HYC85_001490</name>
</gene>
<dbReference type="Pfam" id="PF02362">
    <property type="entry name" value="B3"/>
    <property type="match status" value="1"/>
</dbReference>
<proteinExistence type="predicted"/>
<evidence type="ECO:0000256" key="6">
    <source>
        <dbReference type="SAM" id="MobiDB-lite"/>
    </source>
</evidence>
<dbReference type="AlphaFoldDB" id="A0A7J7I6V4"/>
<dbReference type="SUPFAM" id="SSF101936">
    <property type="entry name" value="DNA-binding pseudobarrel domain"/>
    <property type="match status" value="1"/>
</dbReference>
<keyword evidence="9" id="KW-1185">Reference proteome</keyword>
<keyword evidence="3" id="KW-0238">DNA-binding</keyword>
<keyword evidence="5" id="KW-0539">Nucleus</keyword>
<evidence type="ECO:0000313" key="9">
    <source>
        <dbReference type="Proteomes" id="UP000593564"/>
    </source>
</evidence>
<evidence type="ECO:0000259" key="7">
    <source>
        <dbReference type="PROSITE" id="PS50863"/>
    </source>
</evidence>
<evidence type="ECO:0000256" key="2">
    <source>
        <dbReference type="ARBA" id="ARBA00023015"/>
    </source>
</evidence>
<protein>
    <recommendedName>
        <fullName evidence="7">TF-B3 domain-containing protein</fullName>
    </recommendedName>
</protein>
<comment type="caution">
    <text evidence="8">The sequence shown here is derived from an EMBL/GenBank/DDBJ whole genome shotgun (WGS) entry which is preliminary data.</text>
</comment>
<feature type="region of interest" description="Disordered" evidence="6">
    <location>
        <begin position="138"/>
        <end position="157"/>
    </location>
</feature>
<dbReference type="GO" id="GO:0003677">
    <property type="term" value="F:DNA binding"/>
    <property type="evidence" value="ECO:0007669"/>
    <property type="project" value="UniProtKB-KW"/>
</dbReference>
<evidence type="ECO:0000256" key="1">
    <source>
        <dbReference type="ARBA" id="ARBA00004123"/>
    </source>
</evidence>
<dbReference type="PANTHER" id="PTHR31920:SF145">
    <property type="entry name" value="B3 DOMAIN-CONTAINING PROTEIN REM20-LIKE ISOFORM X1"/>
    <property type="match status" value="1"/>
</dbReference>
<dbReference type="InterPro" id="IPR015300">
    <property type="entry name" value="DNA-bd_pseudobarrel_sf"/>
</dbReference>
<keyword evidence="2" id="KW-0805">Transcription regulation</keyword>
<dbReference type="InterPro" id="IPR050655">
    <property type="entry name" value="Plant_B3_domain"/>
</dbReference>
<feature type="domain" description="TF-B3" evidence="7">
    <location>
        <begin position="63"/>
        <end position="101"/>
    </location>
</feature>
<dbReference type="EMBL" id="JACBKZ010000001">
    <property type="protein sequence ID" value="KAF5960281.1"/>
    <property type="molecule type" value="Genomic_DNA"/>
</dbReference>
<comment type="subcellular location">
    <subcellularLocation>
        <location evidence="1">Nucleus</location>
    </subcellularLocation>
</comment>
<sequence>MIDAFNIIETLFFVISSMRFLQTNKQMAPLVIKDDKLGARQPHFFKVFLPHVNSECLKKDGLFFHEGWSAFAKDHFAEYGDFFVFKYNGDFDFIVMVFDKSACEKEAAFHAKCTQDISNFVKNKGKKIVKLQENASHEPFEGVPKSRTNTQSKATYRKNEDGGHELSMWEGTHEKKATHCPFFVSRMTKGNVKQCLFLQGGAFAFVP</sequence>
<dbReference type="PANTHER" id="PTHR31920">
    <property type="entry name" value="B3 DOMAIN-CONTAINING"/>
    <property type="match status" value="1"/>
</dbReference>
<dbReference type="Proteomes" id="UP000593564">
    <property type="component" value="Unassembled WGS sequence"/>
</dbReference>
<accession>A0A7J7I6V4</accession>
<dbReference type="PROSITE" id="PS50863">
    <property type="entry name" value="B3"/>
    <property type="match status" value="1"/>
</dbReference>
<dbReference type="Gene3D" id="2.40.330.10">
    <property type="entry name" value="DNA-binding pseudobarrel domain"/>
    <property type="match status" value="1"/>
</dbReference>
<evidence type="ECO:0000313" key="8">
    <source>
        <dbReference type="EMBL" id="KAF5960281.1"/>
    </source>
</evidence>
<evidence type="ECO:0000256" key="3">
    <source>
        <dbReference type="ARBA" id="ARBA00023125"/>
    </source>
</evidence>